<dbReference type="Proteomes" id="UP000549394">
    <property type="component" value="Unassembled WGS sequence"/>
</dbReference>
<feature type="domain" description="C3H1-type" evidence="10">
    <location>
        <begin position="225"/>
        <end position="253"/>
    </location>
</feature>
<feature type="compositionally biased region" description="Basic and acidic residues" evidence="8">
    <location>
        <begin position="714"/>
        <end position="756"/>
    </location>
</feature>
<evidence type="ECO:0000256" key="3">
    <source>
        <dbReference type="ARBA" id="ARBA00022771"/>
    </source>
</evidence>
<keyword evidence="1 7" id="KW-0479">Metal-binding</keyword>
<dbReference type="InterPro" id="IPR000571">
    <property type="entry name" value="Znf_CCCH"/>
</dbReference>
<dbReference type="GO" id="GO:0003723">
    <property type="term" value="F:RNA binding"/>
    <property type="evidence" value="ECO:0007669"/>
    <property type="project" value="UniProtKB-UniRule"/>
</dbReference>
<feature type="compositionally biased region" description="Polar residues" evidence="8">
    <location>
        <begin position="615"/>
        <end position="627"/>
    </location>
</feature>
<feature type="region of interest" description="Disordered" evidence="8">
    <location>
        <begin position="151"/>
        <end position="193"/>
    </location>
</feature>
<dbReference type="GO" id="GO:0008270">
    <property type="term" value="F:zinc ion binding"/>
    <property type="evidence" value="ECO:0007669"/>
    <property type="project" value="UniProtKB-KW"/>
</dbReference>
<reference evidence="11 12" key="1">
    <citation type="submission" date="2020-08" db="EMBL/GenBank/DDBJ databases">
        <authorList>
            <person name="Hejnol A."/>
        </authorList>
    </citation>
    <scope>NUCLEOTIDE SEQUENCE [LARGE SCALE GENOMIC DNA]</scope>
</reference>
<comment type="caution">
    <text evidence="11">The sequence shown here is derived from an EMBL/GenBank/DDBJ whole genome shotgun (WGS) entry which is preliminary data.</text>
</comment>
<dbReference type="OrthoDB" id="75923at2759"/>
<feature type="compositionally biased region" description="Basic residues" evidence="8">
    <location>
        <begin position="655"/>
        <end position="670"/>
    </location>
</feature>
<dbReference type="AlphaFoldDB" id="A0A7I8W2Q2"/>
<feature type="compositionally biased region" description="Polar residues" evidence="8">
    <location>
        <begin position="581"/>
        <end position="592"/>
    </location>
</feature>
<keyword evidence="5 6" id="KW-0694">RNA-binding</keyword>
<keyword evidence="4 7" id="KW-0862">Zinc</keyword>
<evidence type="ECO:0000256" key="4">
    <source>
        <dbReference type="ARBA" id="ARBA00022833"/>
    </source>
</evidence>
<dbReference type="InterPro" id="IPR012677">
    <property type="entry name" value="Nucleotide-bd_a/b_plait_sf"/>
</dbReference>
<dbReference type="PROSITE" id="PS50102">
    <property type="entry name" value="RRM"/>
    <property type="match status" value="1"/>
</dbReference>
<feature type="compositionally biased region" description="Basic and acidic residues" evidence="8">
    <location>
        <begin position="160"/>
        <end position="180"/>
    </location>
</feature>
<keyword evidence="12" id="KW-1185">Reference proteome</keyword>
<organism evidence="11 12">
    <name type="scientific">Dimorphilus gyrociliatus</name>
    <dbReference type="NCBI Taxonomy" id="2664684"/>
    <lineage>
        <taxon>Eukaryota</taxon>
        <taxon>Metazoa</taxon>
        <taxon>Spiralia</taxon>
        <taxon>Lophotrochozoa</taxon>
        <taxon>Annelida</taxon>
        <taxon>Polychaeta</taxon>
        <taxon>Polychaeta incertae sedis</taxon>
        <taxon>Dinophilidae</taxon>
        <taxon>Dimorphilus</taxon>
    </lineage>
</organism>
<evidence type="ECO:0000256" key="7">
    <source>
        <dbReference type="PROSITE-ProRule" id="PRU00723"/>
    </source>
</evidence>
<keyword evidence="3 7" id="KW-0863">Zinc-finger</keyword>
<name>A0A7I8W2Q2_9ANNE</name>
<dbReference type="PANTHER" id="PTHR12620">
    <property type="entry name" value="U2 SNRNP AUXILIARY FACTOR, SMALL SUBUNIT"/>
    <property type="match status" value="1"/>
</dbReference>
<feature type="region of interest" description="Disordered" evidence="8">
    <location>
        <begin position="610"/>
        <end position="911"/>
    </location>
</feature>
<dbReference type="SMART" id="SM00361">
    <property type="entry name" value="RRM_1"/>
    <property type="match status" value="1"/>
</dbReference>
<evidence type="ECO:0000259" key="10">
    <source>
        <dbReference type="PROSITE" id="PS50103"/>
    </source>
</evidence>
<keyword evidence="2" id="KW-0677">Repeat</keyword>
<feature type="zinc finger region" description="C3H1-type" evidence="7">
    <location>
        <begin position="225"/>
        <end position="253"/>
    </location>
</feature>
<accession>A0A7I8W2Q2</accession>
<feature type="region of interest" description="Disordered" evidence="8">
    <location>
        <begin position="522"/>
        <end position="594"/>
    </location>
</feature>
<feature type="region of interest" description="Disordered" evidence="8">
    <location>
        <begin position="1"/>
        <end position="30"/>
    </location>
</feature>
<evidence type="ECO:0000256" key="2">
    <source>
        <dbReference type="ARBA" id="ARBA00022737"/>
    </source>
</evidence>
<evidence type="ECO:0000256" key="8">
    <source>
        <dbReference type="SAM" id="MobiDB-lite"/>
    </source>
</evidence>
<feature type="compositionally biased region" description="Basic and acidic residues" evidence="8">
    <location>
        <begin position="568"/>
        <end position="577"/>
    </location>
</feature>
<dbReference type="InterPro" id="IPR009145">
    <property type="entry name" value="U2AF_small"/>
</dbReference>
<feature type="compositionally biased region" description="Basic and acidic residues" evidence="8">
    <location>
        <begin position="823"/>
        <end position="851"/>
    </location>
</feature>
<dbReference type="Gene3D" id="3.30.70.330">
    <property type="match status" value="1"/>
</dbReference>
<dbReference type="EMBL" id="CAJFCJ010000018">
    <property type="protein sequence ID" value="CAD5122778.1"/>
    <property type="molecule type" value="Genomic_DNA"/>
</dbReference>
<dbReference type="InterPro" id="IPR000504">
    <property type="entry name" value="RRM_dom"/>
</dbReference>
<dbReference type="GO" id="GO:0089701">
    <property type="term" value="C:U2AF complex"/>
    <property type="evidence" value="ECO:0007669"/>
    <property type="project" value="InterPro"/>
</dbReference>
<evidence type="ECO:0000256" key="1">
    <source>
        <dbReference type="ARBA" id="ARBA00022723"/>
    </source>
</evidence>
<dbReference type="SUPFAM" id="SSF54928">
    <property type="entry name" value="RNA-binding domain, RBD"/>
    <property type="match status" value="1"/>
</dbReference>
<feature type="compositionally biased region" description="Polar residues" evidence="8">
    <location>
        <begin position="527"/>
        <end position="536"/>
    </location>
</feature>
<feature type="compositionally biased region" description="Basic residues" evidence="8">
    <location>
        <begin position="698"/>
        <end position="713"/>
    </location>
</feature>
<dbReference type="PROSITE" id="PS50103">
    <property type="entry name" value="ZF_C3H1"/>
    <property type="match status" value="1"/>
</dbReference>
<dbReference type="InterPro" id="IPR035979">
    <property type="entry name" value="RBD_domain_sf"/>
</dbReference>
<evidence type="ECO:0000256" key="5">
    <source>
        <dbReference type="ARBA" id="ARBA00022884"/>
    </source>
</evidence>
<feature type="compositionally biased region" description="Basic residues" evidence="8">
    <location>
        <begin position="883"/>
        <end position="896"/>
    </location>
</feature>
<proteinExistence type="predicted"/>
<feature type="compositionally biased region" description="Acidic residues" evidence="8">
    <location>
        <begin position="76"/>
        <end position="94"/>
    </location>
</feature>
<evidence type="ECO:0000313" key="11">
    <source>
        <dbReference type="EMBL" id="CAD5122778.1"/>
    </source>
</evidence>
<evidence type="ECO:0000313" key="12">
    <source>
        <dbReference type="Proteomes" id="UP000549394"/>
    </source>
</evidence>
<dbReference type="PRINTS" id="PR01848">
    <property type="entry name" value="U2AUXFACTOR"/>
</dbReference>
<gene>
    <name evidence="11" type="ORF">DGYR_LOCUS10542</name>
</gene>
<feature type="compositionally biased region" description="Low complexity" evidence="8">
    <location>
        <begin position="541"/>
        <end position="557"/>
    </location>
</feature>
<evidence type="ECO:0000259" key="9">
    <source>
        <dbReference type="PROSITE" id="PS50102"/>
    </source>
</evidence>
<sequence length="911" mass="107461">MATNVSEEIEENENDLYHKATLQDDEESISSARKKYRMLKEKRKEIKKEWKLILKRERQKKRKQLKAKELGVPEYEITDDQIPDEDSDNYDYTEEEKKLKEREYKIMMERERIAHLEWAGNREREEYEKKRREEIERRIRLEYEEKEKLKSVKKRIKTNKRSDEENDSAHEEESTDTFERPKKKVIQKHNNMPPPVYTNSLDADWRNPTSHEMSYSSQSMTDRLQLEANKCNYYWKTGVCRFGNRCSRFHPRVEHSNTLIFHNMYYHFELEQGLYDDDYNTGVEYYKMKMKTVFINSFIADLTLEYEYSAIYKHFMEFYQDSLPEFKLCGRVLQFKVCCNYEPHLRGNVYVQYDRLEDAITAYKRFNGRWYAGRQLSCEFSHLRGSQDLEVDLQAPDDDHEVNGVHTVGDDLVVEDVRIVVGDALTVGDVLTVGDALTAGGDLIVEVVRLAEENHVIDPIQSPEDQDPDLIHHTRGLDLTPDPGVVVVIVLYPVLAQNIVGSQDIILVLTYKLQEENQRINKDPNLGISTSQSPSNKNDESPYSPSRSSSVSRLITSRPDENPESMTENEKESKTSDGETEANNSINCQSPKNIDENTIEVRAISDSINNEKGDLQTNKENLKTTDYNTEEIKKEGRSSKSNSPAYSDYEEWIRNRKSRSRSGSKKRYSRSRSGSSDRSYYRYSRSARRSDRRSSRSSSHRSSNRSRSRKHWPHDKYNEVREMEKEKGRKEWRYQQIRAEERKKRDEEEARKEKLYLRSSGWEMKVPPPSMQPSEQKRRYNDDLRWPSRPRDPPPYYLEEHNSKPYGSTRSTSRNSRNRNVSRRAEFEPESSRRNSSEERERVERLVREQLQKYGISVKKEAESDDSEKETVVVQYSQETKTRKTTRRTHSNKKGKKSTEPTEVIEILDSD</sequence>
<feature type="region of interest" description="Disordered" evidence="8">
    <location>
        <begin position="76"/>
        <end position="95"/>
    </location>
</feature>
<protein>
    <submittedName>
        <fullName evidence="11">DgyrCDS11185</fullName>
    </submittedName>
</protein>
<feature type="compositionally biased region" description="Basic and acidic residues" evidence="8">
    <location>
        <begin position="775"/>
        <end position="803"/>
    </location>
</feature>
<feature type="domain" description="RRM" evidence="9">
    <location>
        <begin position="291"/>
        <end position="383"/>
    </location>
</feature>
<evidence type="ECO:0000256" key="6">
    <source>
        <dbReference type="PROSITE-ProRule" id="PRU00176"/>
    </source>
</evidence>
<dbReference type="InterPro" id="IPR003954">
    <property type="entry name" value="RRM_euk-type"/>
</dbReference>
<feature type="compositionally biased region" description="Low complexity" evidence="8">
    <location>
        <begin position="671"/>
        <end position="684"/>
    </location>
</feature>
<dbReference type="GO" id="GO:0000398">
    <property type="term" value="P:mRNA splicing, via spliceosome"/>
    <property type="evidence" value="ECO:0007669"/>
    <property type="project" value="InterPro"/>
</dbReference>